<proteinExistence type="predicted"/>
<keyword evidence="2" id="KW-1185">Reference proteome</keyword>
<evidence type="ECO:0000313" key="2">
    <source>
        <dbReference type="Proteomes" id="UP000501747"/>
    </source>
</evidence>
<reference evidence="1 2" key="1">
    <citation type="submission" date="2020-03" db="EMBL/GenBank/DDBJ databases">
        <title>Vagococcus sp. nov., isolated from beetles.</title>
        <authorList>
            <person name="Hyun D.-W."/>
            <person name="Bae J.-W."/>
        </authorList>
    </citation>
    <scope>NUCLEOTIDE SEQUENCE [LARGE SCALE GENOMIC DNA]</scope>
    <source>
        <strain evidence="1 2">HDW17B</strain>
    </source>
</reference>
<gene>
    <name evidence="1" type="ORF">G7082_00420</name>
</gene>
<dbReference type="EMBL" id="CP049887">
    <property type="protein sequence ID" value="QIL47097.1"/>
    <property type="molecule type" value="Genomic_DNA"/>
</dbReference>
<accession>A0A6G8AQ35</accession>
<dbReference type="Proteomes" id="UP000501747">
    <property type="component" value="Chromosome"/>
</dbReference>
<organism evidence="1 2">
    <name type="scientific">Vagococcus hydrophili</name>
    <dbReference type="NCBI Taxonomy" id="2714947"/>
    <lineage>
        <taxon>Bacteria</taxon>
        <taxon>Bacillati</taxon>
        <taxon>Bacillota</taxon>
        <taxon>Bacilli</taxon>
        <taxon>Lactobacillales</taxon>
        <taxon>Enterococcaceae</taxon>
        <taxon>Vagococcus</taxon>
    </lineage>
</organism>
<name>A0A6G8AQ35_9ENTE</name>
<dbReference type="KEGG" id="vhy:G7082_00420"/>
<sequence>MDKRVNLERGIVLKKPNLGYYIQKINDIVTTSEEIGELMNPSYETIRTAIDSKKLADLTSEQLKETKELFMSGTDKYRTLLAEIKGLKAPVKVIGIHKKLEKSFETYVFGCQEMVDSINVEETSVNQEQFNTSETKQDEATDEISFCIQRITQLVMGK</sequence>
<dbReference type="AlphaFoldDB" id="A0A6G8AQ35"/>
<protein>
    <submittedName>
        <fullName evidence="1">Uncharacterized protein</fullName>
    </submittedName>
</protein>
<evidence type="ECO:0000313" key="1">
    <source>
        <dbReference type="EMBL" id="QIL47097.1"/>
    </source>
</evidence>